<evidence type="ECO:0000256" key="1">
    <source>
        <dbReference type="ARBA" id="ARBA00004541"/>
    </source>
</evidence>
<evidence type="ECO:0000313" key="8">
    <source>
        <dbReference type="Proteomes" id="UP000827092"/>
    </source>
</evidence>
<dbReference type="Gene3D" id="1.25.40.90">
    <property type="match status" value="1"/>
</dbReference>
<protein>
    <recommendedName>
        <fullName evidence="6">ENTH domain-containing protein</fullName>
    </recommendedName>
</protein>
<evidence type="ECO:0000256" key="3">
    <source>
        <dbReference type="ARBA" id="ARBA00023034"/>
    </source>
</evidence>
<keyword evidence="3" id="KW-0333">Golgi apparatus</keyword>
<feature type="region of interest" description="Disordered" evidence="5">
    <location>
        <begin position="229"/>
        <end position="265"/>
    </location>
</feature>
<keyword evidence="8" id="KW-1185">Reference proteome</keyword>
<dbReference type="AlphaFoldDB" id="A0AAV6V5H5"/>
<evidence type="ECO:0000313" key="7">
    <source>
        <dbReference type="EMBL" id="KAG8191809.1"/>
    </source>
</evidence>
<comment type="caution">
    <text evidence="7">The sequence shown here is derived from an EMBL/GenBank/DDBJ whole genome shotgun (WGS) entry which is preliminary data.</text>
</comment>
<organism evidence="7 8">
    <name type="scientific">Oedothorax gibbosus</name>
    <dbReference type="NCBI Taxonomy" id="931172"/>
    <lineage>
        <taxon>Eukaryota</taxon>
        <taxon>Metazoa</taxon>
        <taxon>Ecdysozoa</taxon>
        <taxon>Arthropoda</taxon>
        <taxon>Chelicerata</taxon>
        <taxon>Arachnida</taxon>
        <taxon>Araneae</taxon>
        <taxon>Araneomorphae</taxon>
        <taxon>Entelegynae</taxon>
        <taxon>Araneoidea</taxon>
        <taxon>Linyphiidae</taxon>
        <taxon>Erigoninae</taxon>
        <taxon>Oedothorax</taxon>
    </lineage>
</organism>
<dbReference type="Pfam" id="PF25827">
    <property type="entry name" value="TVHS-like"/>
    <property type="match status" value="1"/>
</dbReference>
<evidence type="ECO:0000256" key="2">
    <source>
        <dbReference type="ARBA" id="ARBA00004601"/>
    </source>
</evidence>
<dbReference type="Proteomes" id="UP000827092">
    <property type="component" value="Unassembled WGS sequence"/>
</dbReference>
<dbReference type="GO" id="GO:0032588">
    <property type="term" value="C:trans-Golgi network membrane"/>
    <property type="evidence" value="ECO:0007669"/>
    <property type="project" value="TreeGrafter"/>
</dbReference>
<evidence type="ECO:0000256" key="4">
    <source>
        <dbReference type="ARBA" id="ARBA00023329"/>
    </source>
</evidence>
<dbReference type="InterPro" id="IPR039273">
    <property type="entry name" value="TEPSIN"/>
</dbReference>
<keyword evidence="4" id="KW-0968">Cytoplasmic vesicle</keyword>
<evidence type="ECO:0000256" key="5">
    <source>
        <dbReference type="SAM" id="MobiDB-lite"/>
    </source>
</evidence>
<dbReference type="InterPro" id="IPR013809">
    <property type="entry name" value="ENTH"/>
</dbReference>
<reference evidence="7 8" key="1">
    <citation type="journal article" date="2022" name="Nat. Ecol. Evol.">
        <title>A masculinizing supergene underlies an exaggerated male reproductive morph in a spider.</title>
        <authorList>
            <person name="Hendrickx F."/>
            <person name="De Corte Z."/>
            <person name="Sonet G."/>
            <person name="Van Belleghem S.M."/>
            <person name="Kostlbacher S."/>
            <person name="Vangestel C."/>
        </authorList>
    </citation>
    <scope>NUCLEOTIDE SEQUENCE [LARGE SCALE GENOMIC DNA]</scope>
    <source>
        <strain evidence="7">W744_W776</strain>
    </source>
</reference>
<accession>A0AAV6V5H5</accession>
<dbReference type="PROSITE" id="PS50942">
    <property type="entry name" value="ENTH"/>
    <property type="match status" value="1"/>
</dbReference>
<dbReference type="Pfam" id="PF01417">
    <property type="entry name" value="ENTH"/>
    <property type="match status" value="1"/>
</dbReference>
<dbReference type="CDD" id="cd03572">
    <property type="entry name" value="ENTH_like_Tepsin"/>
    <property type="match status" value="1"/>
</dbReference>
<proteinExistence type="predicted"/>
<dbReference type="InterPro" id="IPR008942">
    <property type="entry name" value="ENTH_VHS"/>
</dbReference>
<dbReference type="SUPFAM" id="SSF48464">
    <property type="entry name" value="ENTH/VHS domain"/>
    <property type="match status" value="1"/>
</dbReference>
<sequence>MAWKTLCNEVEFLTQYPEVGLAFTDSTSPVPGYLFGEINAITYMNYGSNCKPLVNVLITKLDAHAPLVSMKVLKLLIYLVKNGHTEMVEEIKFHEVVLKEAMAFHGPPDDLHGKAFYENIRKMAKELLEYAFSENKDISQNTTPPPLSELTGYGSSASMSGFGYTAKSQKSVSEKVTEGITTFVEKLLPPEKEMLPDSGSNLAEALPKYKPIMINKSVTDFEETCIDPKPSPVQAPQAVLRSKQKASVYKPGRPGGGWDDSDDDEEEDAIVEITSKESFASADSNEFSKIELKEAVSDWTDERKIVEEFTANEDIRKLSLTNITAFCQRCSSLNCDKVLTLLVEKMSNNEENVQLRSLIFVEYLLFHDIIPFESMVRIVLTPVSLLSEREDASKAFKLKAKKVFLILQNLNKNFQQRQPKPFVETPIKCSS</sequence>
<dbReference type="GO" id="GO:0031410">
    <property type="term" value="C:cytoplasmic vesicle"/>
    <property type="evidence" value="ECO:0007669"/>
    <property type="project" value="UniProtKB-SubCell"/>
</dbReference>
<dbReference type="PANTHER" id="PTHR21514:SF0">
    <property type="entry name" value="AP-4 COMPLEX ACCESSORY SUBUNIT TEPSIN"/>
    <property type="match status" value="1"/>
</dbReference>
<dbReference type="InterPro" id="IPR035802">
    <property type="entry name" value="ENTH/VHS_tepsin"/>
</dbReference>
<dbReference type="EMBL" id="JAFNEN010000151">
    <property type="protein sequence ID" value="KAG8191809.1"/>
    <property type="molecule type" value="Genomic_DNA"/>
</dbReference>
<name>A0AAV6V5H5_9ARAC</name>
<dbReference type="InterPro" id="IPR058028">
    <property type="entry name" value="Tepsin_VHS/ENTH-like"/>
</dbReference>
<dbReference type="PANTHER" id="PTHR21514">
    <property type="entry name" value="AP-4 COMPLEX ACCESSORY SUBUNIT TEPSIN"/>
    <property type="match status" value="1"/>
</dbReference>
<feature type="domain" description="ENTH" evidence="6">
    <location>
        <begin position="7"/>
        <end position="141"/>
    </location>
</feature>
<comment type="subcellular location">
    <subcellularLocation>
        <location evidence="1">Cytoplasmic vesicle</location>
    </subcellularLocation>
    <subcellularLocation>
        <location evidence="2">Golgi apparatus</location>
        <location evidence="2">trans-Golgi network</location>
    </subcellularLocation>
</comment>
<evidence type="ECO:0000259" key="6">
    <source>
        <dbReference type="PROSITE" id="PS50942"/>
    </source>
</evidence>
<gene>
    <name evidence="7" type="ORF">JTE90_022802</name>
</gene>